<keyword evidence="4" id="KW-0238">DNA-binding</keyword>
<feature type="compositionally biased region" description="Polar residues" evidence="2">
    <location>
        <begin position="155"/>
        <end position="170"/>
    </location>
</feature>
<evidence type="ECO:0000259" key="3">
    <source>
        <dbReference type="PROSITE" id="PS50110"/>
    </source>
</evidence>
<dbReference type="InterPro" id="IPR011006">
    <property type="entry name" value="CheY-like_superfamily"/>
</dbReference>
<evidence type="ECO:0000256" key="2">
    <source>
        <dbReference type="SAM" id="MobiDB-lite"/>
    </source>
</evidence>
<dbReference type="SUPFAM" id="SSF52172">
    <property type="entry name" value="CheY-like"/>
    <property type="match status" value="1"/>
</dbReference>
<organism evidence="4">
    <name type="scientific">uncultured organism</name>
    <dbReference type="NCBI Taxonomy" id="155900"/>
    <lineage>
        <taxon>unclassified sequences</taxon>
        <taxon>environmental samples</taxon>
    </lineage>
</organism>
<dbReference type="Pfam" id="PF00072">
    <property type="entry name" value="Response_reg"/>
    <property type="match status" value="1"/>
</dbReference>
<protein>
    <submittedName>
        <fullName evidence="4">DNA-binding response regulator MtrA</fullName>
    </submittedName>
</protein>
<proteinExistence type="predicted"/>
<keyword evidence="1" id="KW-0597">Phosphoprotein</keyword>
<accession>A0A7L9QCW9</accession>
<sequence>MAWRVLVADDDPEICTLIKTILRSASFEVQVCADAESALIHLQRDKAYDILISDFMLPGISGIELITMVRASPQTAKIPILMISGHSNYAMDARAKSAGADHFLNKPFTLSQLRSTVTALASKYRPLSAAEEAAIAAKSPPVKAADAPPPHVDPTPSSIIRVTSASPLTDSKSKPGPTH</sequence>
<dbReference type="PROSITE" id="PS50110">
    <property type="entry name" value="RESPONSE_REGULATORY"/>
    <property type="match status" value="1"/>
</dbReference>
<dbReference type="PANTHER" id="PTHR44591:SF3">
    <property type="entry name" value="RESPONSE REGULATORY DOMAIN-CONTAINING PROTEIN"/>
    <property type="match status" value="1"/>
</dbReference>
<dbReference type="CDD" id="cd00156">
    <property type="entry name" value="REC"/>
    <property type="match status" value="1"/>
</dbReference>
<dbReference type="InterPro" id="IPR050595">
    <property type="entry name" value="Bact_response_regulator"/>
</dbReference>
<dbReference type="GO" id="GO:0000160">
    <property type="term" value="P:phosphorelay signal transduction system"/>
    <property type="evidence" value="ECO:0007669"/>
    <property type="project" value="InterPro"/>
</dbReference>
<gene>
    <name evidence="4" type="primary">mtrA</name>
</gene>
<dbReference type="SMART" id="SM00448">
    <property type="entry name" value="REC"/>
    <property type="match status" value="1"/>
</dbReference>
<reference evidence="4" key="1">
    <citation type="submission" date="2020-09" db="EMBL/GenBank/DDBJ databases">
        <title>A new high-throughput screening method to detect antimicrobial volatiles from metagenomic clone libraries.</title>
        <authorList>
            <person name="Stocker F."/>
            <person name="Obermeier M."/>
            <person name="Resch K."/>
            <person name="Berg G."/>
            <person name="Mueller Bogota C.A."/>
        </authorList>
    </citation>
    <scope>NUCLEOTIDE SEQUENCE</scope>
</reference>
<dbReference type="AlphaFoldDB" id="A0A7L9QCW9"/>
<dbReference type="PANTHER" id="PTHR44591">
    <property type="entry name" value="STRESS RESPONSE REGULATOR PROTEIN 1"/>
    <property type="match status" value="1"/>
</dbReference>
<feature type="domain" description="Response regulatory" evidence="3">
    <location>
        <begin position="4"/>
        <end position="121"/>
    </location>
</feature>
<dbReference type="GO" id="GO:0003677">
    <property type="term" value="F:DNA binding"/>
    <property type="evidence" value="ECO:0007669"/>
    <property type="project" value="UniProtKB-KW"/>
</dbReference>
<dbReference type="Gene3D" id="3.40.50.2300">
    <property type="match status" value="1"/>
</dbReference>
<feature type="region of interest" description="Disordered" evidence="2">
    <location>
        <begin position="138"/>
        <end position="179"/>
    </location>
</feature>
<name>A0A7L9QCW9_9ZZZZ</name>
<dbReference type="EMBL" id="MW000466">
    <property type="protein sequence ID" value="QOL00317.1"/>
    <property type="molecule type" value="Genomic_DNA"/>
</dbReference>
<dbReference type="InterPro" id="IPR001789">
    <property type="entry name" value="Sig_transdc_resp-reg_receiver"/>
</dbReference>
<evidence type="ECO:0000313" key="4">
    <source>
        <dbReference type="EMBL" id="QOL00317.1"/>
    </source>
</evidence>
<evidence type="ECO:0000256" key="1">
    <source>
        <dbReference type="ARBA" id="ARBA00022553"/>
    </source>
</evidence>